<keyword evidence="4" id="KW-0804">Transcription</keyword>
<dbReference type="SUPFAM" id="SSF46785">
    <property type="entry name" value="Winged helix' DNA-binding domain"/>
    <property type="match status" value="1"/>
</dbReference>
<dbReference type="Proteomes" id="UP000037511">
    <property type="component" value="Unassembled WGS sequence"/>
</dbReference>
<organism evidence="7 8">
    <name type="scientific">Achromobacter spanius</name>
    <dbReference type="NCBI Taxonomy" id="217203"/>
    <lineage>
        <taxon>Bacteria</taxon>
        <taxon>Pseudomonadati</taxon>
        <taxon>Pseudomonadota</taxon>
        <taxon>Betaproteobacteria</taxon>
        <taxon>Burkholderiales</taxon>
        <taxon>Alcaligenaceae</taxon>
        <taxon>Achromobacter</taxon>
    </lineage>
</organism>
<dbReference type="GO" id="GO:0006351">
    <property type="term" value="P:DNA-templated transcription"/>
    <property type="evidence" value="ECO:0007669"/>
    <property type="project" value="TreeGrafter"/>
</dbReference>
<evidence type="ECO:0000313" key="8">
    <source>
        <dbReference type="Proteomes" id="UP000037511"/>
    </source>
</evidence>
<dbReference type="Pfam" id="PF03466">
    <property type="entry name" value="LysR_substrate"/>
    <property type="match status" value="2"/>
</dbReference>
<dbReference type="Gene3D" id="3.40.190.10">
    <property type="entry name" value="Periplasmic binding protein-like II"/>
    <property type="match status" value="3"/>
</dbReference>
<dbReference type="InterPro" id="IPR058163">
    <property type="entry name" value="LysR-type_TF_proteobact-type"/>
</dbReference>
<feature type="region of interest" description="Disordered" evidence="5">
    <location>
        <begin position="177"/>
        <end position="223"/>
    </location>
</feature>
<evidence type="ECO:0000313" key="7">
    <source>
        <dbReference type="EMBL" id="KNE22584.1"/>
    </source>
</evidence>
<dbReference type="EMBL" id="LGVG01000082">
    <property type="protein sequence ID" value="KNE22584.1"/>
    <property type="molecule type" value="Genomic_DNA"/>
</dbReference>
<comment type="similarity">
    <text evidence="1">Belongs to the LysR transcriptional regulatory family.</text>
</comment>
<evidence type="ECO:0000259" key="6">
    <source>
        <dbReference type="PROSITE" id="PS50931"/>
    </source>
</evidence>
<reference evidence="7 8" key="1">
    <citation type="submission" date="2015-07" db="EMBL/GenBank/DDBJ databases">
        <title>Draft genome of Achromobacter spanius.</title>
        <authorList>
            <person name="Wang X."/>
        </authorList>
    </citation>
    <scope>NUCLEOTIDE SEQUENCE [LARGE SCALE GENOMIC DNA]</scope>
    <source>
        <strain evidence="7 8">CGMCC9173</strain>
    </source>
</reference>
<evidence type="ECO:0000256" key="1">
    <source>
        <dbReference type="ARBA" id="ARBA00009437"/>
    </source>
</evidence>
<evidence type="ECO:0000256" key="2">
    <source>
        <dbReference type="ARBA" id="ARBA00023015"/>
    </source>
</evidence>
<protein>
    <submittedName>
        <fullName evidence="7">LysR family transcriptional regulator</fullName>
    </submittedName>
</protein>
<dbReference type="PANTHER" id="PTHR30537:SF26">
    <property type="entry name" value="GLYCINE CLEAVAGE SYSTEM TRANSCRIPTIONAL ACTIVATOR"/>
    <property type="match status" value="1"/>
</dbReference>
<dbReference type="InterPro" id="IPR036388">
    <property type="entry name" value="WH-like_DNA-bd_sf"/>
</dbReference>
<dbReference type="Gene3D" id="1.10.10.10">
    <property type="entry name" value="Winged helix-like DNA-binding domain superfamily/Winged helix DNA-binding domain"/>
    <property type="match status" value="1"/>
</dbReference>
<dbReference type="PROSITE" id="PS50931">
    <property type="entry name" value="HTH_LYSR"/>
    <property type="match status" value="1"/>
</dbReference>
<dbReference type="SUPFAM" id="SSF53850">
    <property type="entry name" value="Periplasmic binding protein-like II"/>
    <property type="match status" value="1"/>
</dbReference>
<evidence type="ECO:0000256" key="3">
    <source>
        <dbReference type="ARBA" id="ARBA00023125"/>
    </source>
</evidence>
<dbReference type="GO" id="GO:0003700">
    <property type="term" value="F:DNA-binding transcription factor activity"/>
    <property type="evidence" value="ECO:0007669"/>
    <property type="project" value="InterPro"/>
</dbReference>
<dbReference type="InterPro" id="IPR000847">
    <property type="entry name" value="LysR_HTH_N"/>
</dbReference>
<dbReference type="InterPro" id="IPR036390">
    <property type="entry name" value="WH_DNA-bd_sf"/>
</dbReference>
<sequence length="334" mass="36690">MFATLPVTALRAFEAAARLRSFKLASAELAVTPTAVSHQIKLLERQVGVALFDRVPRGVRLTDSGARLFASVHGALLEIAQTLDALRPEPASGALTLSTTHSFAALWLVPRLGRFHQAYPQYQLNLQTGADAVDLLQDASVDVAVRYSRQRYPALHTAATLPEWFGVYGAPSQIAQLEKSAEERTPKRTQMRTQIRPTKRPDKRLENRTENQTAQSPPPPAPALVTVRWRDSDLYDQGWRAWCQAAGMPAWQAPSAVHAYEEEHYALQAAIAGQGLVLASSVMVSDSVRAGTLAAYRPQVRVPGAAYQALCAPGRERHPPVKAFLAWLTREFQA</sequence>
<evidence type="ECO:0000256" key="5">
    <source>
        <dbReference type="SAM" id="MobiDB-lite"/>
    </source>
</evidence>
<name>A0AAW3HW28_9BURK</name>
<dbReference type="GO" id="GO:0043565">
    <property type="term" value="F:sequence-specific DNA binding"/>
    <property type="evidence" value="ECO:0007669"/>
    <property type="project" value="TreeGrafter"/>
</dbReference>
<gene>
    <name evidence="7" type="ORF">AFM18_29095</name>
</gene>
<evidence type="ECO:0000256" key="4">
    <source>
        <dbReference type="ARBA" id="ARBA00023163"/>
    </source>
</evidence>
<dbReference type="InterPro" id="IPR005119">
    <property type="entry name" value="LysR_subst-bd"/>
</dbReference>
<dbReference type="PANTHER" id="PTHR30537">
    <property type="entry name" value="HTH-TYPE TRANSCRIPTIONAL REGULATOR"/>
    <property type="match status" value="1"/>
</dbReference>
<dbReference type="RefSeq" id="WP_050450375.1">
    <property type="nucleotide sequence ID" value="NZ_LGVG01000082.1"/>
</dbReference>
<feature type="compositionally biased region" description="Basic and acidic residues" evidence="5">
    <location>
        <begin position="199"/>
        <end position="209"/>
    </location>
</feature>
<accession>A0AAW3HW28</accession>
<proteinExistence type="inferred from homology"/>
<comment type="caution">
    <text evidence="7">The sequence shown here is derived from an EMBL/GenBank/DDBJ whole genome shotgun (WGS) entry which is preliminary data.</text>
</comment>
<keyword evidence="3" id="KW-0238">DNA-binding</keyword>
<keyword evidence="2" id="KW-0805">Transcription regulation</keyword>
<feature type="domain" description="HTH lysR-type" evidence="6">
    <location>
        <begin position="5"/>
        <end position="62"/>
    </location>
</feature>
<dbReference type="AlphaFoldDB" id="A0AAW3HW28"/>
<dbReference type="Pfam" id="PF00126">
    <property type="entry name" value="HTH_1"/>
    <property type="match status" value="1"/>
</dbReference>